<gene>
    <name evidence="2" type="ORF">Cvel_9720</name>
</gene>
<dbReference type="AlphaFoldDB" id="A0A0G4HZF6"/>
<evidence type="ECO:0000256" key="1">
    <source>
        <dbReference type="SAM" id="MobiDB-lite"/>
    </source>
</evidence>
<feature type="compositionally biased region" description="Basic and acidic residues" evidence="1">
    <location>
        <begin position="14"/>
        <end position="24"/>
    </location>
</feature>
<dbReference type="EMBL" id="CDMZ01004512">
    <property type="protein sequence ID" value="CEM49962.1"/>
    <property type="molecule type" value="Genomic_DNA"/>
</dbReference>
<proteinExistence type="predicted"/>
<reference evidence="2" key="1">
    <citation type="submission" date="2014-11" db="EMBL/GenBank/DDBJ databases">
        <authorList>
            <person name="Otto D Thomas"/>
            <person name="Naeem Raeece"/>
        </authorList>
    </citation>
    <scope>NUCLEOTIDE SEQUENCE</scope>
</reference>
<accession>A0A0G4HZF6</accession>
<name>A0A0G4HZF6_9ALVE</name>
<sequence>MVDGGQVGGSMVVEAKDEDKDRKAGGGTIFRGAIDHLTLGDVSLETARYHRHVVGSTGGGPLRRAPFATTTKLGDATYRLSGAMPEARPTLLRL</sequence>
<dbReference type="VEuPathDB" id="CryptoDB:Cvel_9720"/>
<protein>
    <submittedName>
        <fullName evidence="2">Uncharacterized protein</fullName>
    </submittedName>
</protein>
<organism evidence="2">
    <name type="scientific">Chromera velia CCMP2878</name>
    <dbReference type="NCBI Taxonomy" id="1169474"/>
    <lineage>
        <taxon>Eukaryota</taxon>
        <taxon>Sar</taxon>
        <taxon>Alveolata</taxon>
        <taxon>Colpodellida</taxon>
        <taxon>Chromeraceae</taxon>
        <taxon>Chromera</taxon>
    </lineage>
</organism>
<feature type="region of interest" description="Disordered" evidence="1">
    <location>
        <begin position="1"/>
        <end position="27"/>
    </location>
</feature>
<evidence type="ECO:0000313" key="2">
    <source>
        <dbReference type="EMBL" id="CEM49962.1"/>
    </source>
</evidence>